<gene>
    <name evidence="11" type="ORF">EV378_5014</name>
</gene>
<dbReference type="Pfam" id="PF00111">
    <property type="entry name" value="Fer2"/>
    <property type="match status" value="1"/>
</dbReference>
<dbReference type="SUPFAM" id="SSF52343">
    <property type="entry name" value="Ferredoxin reductase-like, C-terminal NADP-linked domain"/>
    <property type="match status" value="1"/>
</dbReference>
<evidence type="ECO:0000256" key="8">
    <source>
        <dbReference type="ARBA" id="ARBA00023014"/>
    </source>
</evidence>
<dbReference type="SUPFAM" id="SSF63380">
    <property type="entry name" value="Riboflavin synthase domain-like"/>
    <property type="match status" value="1"/>
</dbReference>
<feature type="domain" description="2Fe-2S ferredoxin-type" evidence="9">
    <location>
        <begin position="279"/>
        <end position="363"/>
    </location>
</feature>
<keyword evidence="12" id="KW-1185">Reference proteome</keyword>
<dbReference type="InterPro" id="IPR008333">
    <property type="entry name" value="Cbr1-like_FAD-bd_dom"/>
</dbReference>
<reference evidence="11 12" key="1">
    <citation type="submission" date="2019-03" db="EMBL/GenBank/DDBJ databases">
        <title>Sequencing the genomes of 1000 actinobacteria strains.</title>
        <authorList>
            <person name="Klenk H.-P."/>
        </authorList>
    </citation>
    <scope>NUCLEOTIDE SEQUENCE [LARGE SCALE GENOMIC DNA]</scope>
    <source>
        <strain evidence="11 12">DSM 44969</strain>
    </source>
</reference>
<sequence length="365" mass="39188">MFRVAPPRQRRGAAPQAPRAGHRLLAAASALTTPLLPEDFLGLVDPLWSTTQLRGRVVARRRETGRAVSVTIEPGRAWTGHRAGQYVRIGIDVDGVRHWRSYSLSGAEGDEHLTITVQEVDDGVVSRKLVRDLPIGTIVQLEQAAGDFLLAEPASSLLFVTAGSGITPVMGMLRTLDRAGARPDVRLVHSAPTVDDVIFARELDALAERWPGLRVHLRHTRSDGRLTPADVDALVPDRADRLTYACGPAEMLDAFTEQWPGLRVERFTAPARSTGGTGGSVVYGERPVDVEPGASLLEAGEAAGVLMPSGCRMGICFGCVLPLRDGQVRDLRTGEVHGEPGDLVQTCISGASGDAVLDTDPKERR</sequence>
<evidence type="ECO:0000256" key="2">
    <source>
        <dbReference type="ARBA" id="ARBA00022630"/>
    </source>
</evidence>
<dbReference type="InterPro" id="IPR050415">
    <property type="entry name" value="MRET"/>
</dbReference>
<dbReference type="AlphaFoldDB" id="A0A4R1HL61"/>
<dbReference type="InterPro" id="IPR017938">
    <property type="entry name" value="Riboflavin_synthase-like_b-brl"/>
</dbReference>
<dbReference type="PANTHER" id="PTHR47354">
    <property type="entry name" value="NADH OXIDOREDUCTASE HCR"/>
    <property type="match status" value="1"/>
</dbReference>
<keyword evidence="6" id="KW-0560">Oxidoreductase</keyword>
<keyword evidence="4" id="KW-0479">Metal-binding</keyword>
<dbReference type="InterPro" id="IPR001041">
    <property type="entry name" value="2Fe-2S_ferredoxin-type"/>
</dbReference>
<proteinExistence type="predicted"/>
<dbReference type="InterPro" id="IPR012675">
    <property type="entry name" value="Beta-grasp_dom_sf"/>
</dbReference>
<dbReference type="OrthoDB" id="9796486at2"/>
<dbReference type="CDD" id="cd06216">
    <property type="entry name" value="FNR_iron_sulfur_binding_2"/>
    <property type="match status" value="1"/>
</dbReference>
<dbReference type="Pfam" id="PF00970">
    <property type="entry name" value="FAD_binding_6"/>
    <property type="match status" value="1"/>
</dbReference>
<evidence type="ECO:0000313" key="12">
    <source>
        <dbReference type="Proteomes" id="UP000295560"/>
    </source>
</evidence>
<organism evidence="11 12">
    <name type="scientific">Pseudonocardia endophytica</name>
    <dbReference type="NCBI Taxonomy" id="401976"/>
    <lineage>
        <taxon>Bacteria</taxon>
        <taxon>Bacillati</taxon>
        <taxon>Actinomycetota</taxon>
        <taxon>Actinomycetes</taxon>
        <taxon>Pseudonocardiales</taxon>
        <taxon>Pseudonocardiaceae</taxon>
        <taxon>Pseudonocardia</taxon>
    </lineage>
</organism>
<evidence type="ECO:0000256" key="1">
    <source>
        <dbReference type="ARBA" id="ARBA00001974"/>
    </source>
</evidence>
<dbReference type="InterPro" id="IPR001433">
    <property type="entry name" value="OxRdtase_FAD/NAD-bd"/>
</dbReference>
<feature type="domain" description="FAD-binding FR-type" evidence="10">
    <location>
        <begin position="50"/>
        <end position="151"/>
    </location>
</feature>
<keyword evidence="5" id="KW-0274">FAD</keyword>
<keyword evidence="2" id="KW-0285">Flavoprotein</keyword>
<evidence type="ECO:0000256" key="6">
    <source>
        <dbReference type="ARBA" id="ARBA00023002"/>
    </source>
</evidence>
<dbReference type="Gene3D" id="2.40.30.10">
    <property type="entry name" value="Translation factors"/>
    <property type="match status" value="1"/>
</dbReference>
<keyword evidence="7" id="KW-0408">Iron</keyword>
<keyword evidence="3" id="KW-0001">2Fe-2S</keyword>
<evidence type="ECO:0000256" key="4">
    <source>
        <dbReference type="ARBA" id="ARBA00022723"/>
    </source>
</evidence>
<comment type="caution">
    <text evidence="11">The sequence shown here is derived from an EMBL/GenBank/DDBJ whole genome shotgun (WGS) entry which is preliminary data.</text>
</comment>
<accession>A0A4R1HL61</accession>
<dbReference type="Gene3D" id="3.40.50.80">
    <property type="entry name" value="Nucleotide-binding domain of ferredoxin-NADP reductase (FNR) module"/>
    <property type="match status" value="1"/>
</dbReference>
<dbReference type="GO" id="GO:0016491">
    <property type="term" value="F:oxidoreductase activity"/>
    <property type="evidence" value="ECO:0007669"/>
    <property type="project" value="UniProtKB-KW"/>
</dbReference>
<dbReference type="PANTHER" id="PTHR47354:SF6">
    <property type="entry name" value="NADH OXIDOREDUCTASE HCR"/>
    <property type="match status" value="1"/>
</dbReference>
<dbReference type="Pfam" id="PF00175">
    <property type="entry name" value="NAD_binding_1"/>
    <property type="match status" value="1"/>
</dbReference>
<dbReference type="CDD" id="cd00207">
    <property type="entry name" value="fer2"/>
    <property type="match status" value="1"/>
</dbReference>
<dbReference type="Gene3D" id="3.10.20.30">
    <property type="match status" value="1"/>
</dbReference>
<keyword evidence="8" id="KW-0411">Iron-sulfur</keyword>
<evidence type="ECO:0000256" key="3">
    <source>
        <dbReference type="ARBA" id="ARBA00022714"/>
    </source>
</evidence>
<dbReference type="PRINTS" id="PR00409">
    <property type="entry name" value="PHDIOXRDTASE"/>
</dbReference>
<dbReference type="InterPro" id="IPR039261">
    <property type="entry name" value="FNR_nucleotide-bd"/>
</dbReference>
<dbReference type="GO" id="GO:0051537">
    <property type="term" value="F:2 iron, 2 sulfur cluster binding"/>
    <property type="evidence" value="ECO:0007669"/>
    <property type="project" value="UniProtKB-KW"/>
</dbReference>
<evidence type="ECO:0000256" key="7">
    <source>
        <dbReference type="ARBA" id="ARBA00023004"/>
    </source>
</evidence>
<evidence type="ECO:0000313" key="11">
    <source>
        <dbReference type="EMBL" id="TCK21040.1"/>
    </source>
</evidence>
<comment type="cofactor">
    <cofactor evidence="1">
        <name>FAD</name>
        <dbReference type="ChEBI" id="CHEBI:57692"/>
    </cofactor>
</comment>
<protein>
    <submittedName>
        <fullName evidence="11">Ferredoxin-NADP reductase</fullName>
    </submittedName>
</protein>
<evidence type="ECO:0000256" key="5">
    <source>
        <dbReference type="ARBA" id="ARBA00022827"/>
    </source>
</evidence>
<dbReference type="GO" id="GO:0046872">
    <property type="term" value="F:metal ion binding"/>
    <property type="evidence" value="ECO:0007669"/>
    <property type="project" value="UniProtKB-KW"/>
</dbReference>
<dbReference type="PROSITE" id="PS51384">
    <property type="entry name" value="FAD_FR"/>
    <property type="match status" value="1"/>
</dbReference>
<evidence type="ECO:0000259" key="10">
    <source>
        <dbReference type="PROSITE" id="PS51384"/>
    </source>
</evidence>
<dbReference type="RefSeq" id="WP_132429839.1">
    <property type="nucleotide sequence ID" value="NZ_SMFZ01000002.1"/>
</dbReference>
<dbReference type="EMBL" id="SMFZ01000002">
    <property type="protein sequence ID" value="TCK21040.1"/>
    <property type="molecule type" value="Genomic_DNA"/>
</dbReference>
<dbReference type="PROSITE" id="PS51085">
    <property type="entry name" value="2FE2S_FER_2"/>
    <property type="match status" value="1"/>
</dbReference>
<name>A0A4R1HL61_PSEEN</name>
<dbReference type="InterPro" id="IPR036010">
    <property type="entry name" value="2Fe-2S_ferredoxin-like_sf"/>
</dbReference>
<dbReference type="InterPro" id="IPR017927">
    <property type="entry name" value="FAD-bd_FR_type"/>
</dbReference>
<dbReference type="SUPFAM" id="SSF54292">
    <property type="entry name" value="2Fe-2S ferredoxin-like"/>
    <property type="match status" value="1"/>
</dbReference>
<evidence type="ECO:0000259" key="9">
    <source>
        <dbReference type="PROSITE" id="PS51085"/>
    </source>
</evidence>
<dbReference type="Proteomes" id="UP000295560">
    <property type="component" value="Unassembled WGS sequence"/>
</dbReference>